<evidence type="ECO:0000259" key="3">
    <source>
        <dbReference type="Pfam" id="PF00496"/>
    </source>
</evidence>
<dbReference type="Gene3D" id="3.10.105.10">
    <property type="entry name" value="Dipeptide-binding Protein, Domain 3"/>
    <property type="match status" value="1"/>
</dbReference>
<organism evidence="4 5">
    <name type="scientific">Corynebacterium freneyi</name>
    <dbReference type="NCBI Taxonomy" id="134034"/>
    <lineage>
        <taxon>Bacteria</taxon>
        <taxon>Bacillati</taxon>
        <taxon>Actinomycetota</taxon>
        <taxon>Actinomycetes</taxon>
        <taxon>Mycobacteriales</taxon>
        <taxon>Corynebacteriaceae</taxon>
        <taxon>Corynebacterium</taxon>
    </lineage>
</organism>
<dbReference type="CDD" id="cd08490">
    <property type="entry name" value="PBP2_NikA_DppA_OppA_like_3"/>
    <property type="match status" value="1"/>
</dbReference>
<dbReference type="EMBL" id="JAGINY010000001">
    <property type="protein sequence ID" value="MBP2332817.1"/>
    <property type="molecule type" value="Genomic_DNA"/>
</dbReference>
<keyword evidence="2" id="KW-0732">Signal</keyword>
<dbReference type="RefSeq" id="WP_209653286.1">
    <property type="nucleotide sequence ID" value="NZ_CP047357.1"/>
</dbReference>
<dbReference type="Proteomes" id="UP001519305">
    <property type="component" value="Unassembled WGS sequence"/>
</dbReference>
<comment type="caution">
    <text evidence="4">The sequence shown here is derived from an EMBL/GenBank/DDBJ whole genome shotgun (WGS) entry which is preliminary data.</text>
</comment>
<protein>
    <submittedName>
        <fullName evidence="4">Peptide/nickel transport system substrate-binding protein</fullName>
    </submittedName>
</protein>
<dbReference type="Gene3D" id="3.40.190.10">
    <property type="entry name" value="Periplasmic binding protein-like II"/>
    <property type="match status" value="1"/>
</dbReference>
<dbReference type="InterPro" id="IPR000914">
    <property type="entry name" value="SBP_5_dom"/>
</dbReference>
<proteinExistence type="predicted"/>
<feature type="region of interest" description="Disordered" evidence="1">
    <location>
        <begin position="306"/>
        <end position="330"/>
    </location>
</feature>
<dbReference type="InterPro" id="IPR030678">
    <property type="entry name" value="Peptide/Ni-bd"/>
</dbReference>
<dbReference type="PANTHER" id="PTHR30290">
    <property type="entry name" value="PERIPLASMIC BINDING COMPONENT OF ABC TRANSPORTER"/>
    <property type="match status" value="1"/>
</dbReference>
<sequence length="488" mass="51407">MKRKIGILLATAALPLTLAGCFTQGADDADALRVALQFNPVAEFSPYSDDAVLVTRAGGAEMLVGMDEDGMAVPELAESWEVKDARTVVFTLPEGVTFQDGTPVDGESVANSLSRSIGAAARPKGLGSNTLEATATGEREVTVTSDKDDPILVNRFADPGTMILSPGAYTGEAPDPFGHGTGPFTLTTKNPDGTVSAEAFEDYRLGAPATEALTVSFIEDSAARVNALRAGEQDVVKGIPIASRGEIGDADVSDVDLPRVNLLHFNTTKGVFADEELRTAVAAAIDAEPVVRDIFEGQAANPKGSIFNRSSDWADATPETTVQPGAEGEGKKVTLATWDSRPELPDTANLVADQLRTMGFEVDVTVADYNSLEPDMLEGNFDLIVGSRNYMIGASDPVSFLQSDFTCDSSYNLSQLCDADIDAEIDKAAELADPKERLAAAARIGAMIVADGAAVPLAHERLLVATDGVTGIDLNPMERHLITEKTAK</sequence>
<evidence type="ECO:0000256" key="2">
    <source>
        <dbReference type="SAM" id="SignalP"/>
    </source>
</evidence>
<gene>
    <name evidence="4" type="ORF">JOF33_001516</name>
</gene>
<feature type="domain" description="Solute-binding protein family 5" evidence="3">
    <location>
        <begin position="73"/>
        <end position="411"/>
    </location>
</feature>
<name>A0ABS4U832_9CORY</name>
<dbReference type="PIRSF" id="PIRSF002741">
    <property type="entry name" value="MppA"/>
    <property type="match status" value="1"/>
</dbReference>
<feature type="chain" id="PRO_5045521060" evidence="2">
    <location>
        <begin position="26"/>
        <end position="488"/>
    </location>
</feature>
<dbReference type="InterPro" id="IPR039424">
    <property type="entry name" value="SBP_5"/>
</dbReference>
<evidence type="ECO:0000256" key="1">
    <source>
        <dbReference type="SAM" id="MobiDB-lite"/>
    </source>
</evidence>
<feature type="signal peptide" evidence="2">
    <location>
        <begin position="1"/>
        <end position="25"/>
    </location>
</feature>
<dbReference type="PROSITE" id="PS51257">
    <property type="entry name" value="PROKAR_LIPOPROTEIN"/>
    <property type="match status" value="1"/>
</dbReference>
<reference evidence="4 5" key="1">
    <citation type="submission" date="2021-03" db="EMBL/GenBank/DDBJ databases">
        <title>Sequencing the genomes of 1000 actinobacteria strains.</title>
        <authorList>
            <person name="Klenk H.-P."/>
        </authorList>
    </citation>
    <scope>NUCLEOTIDE SEQUENCE [LARGE SCALE GENOMIC DNA]</scope>
    <source>
        <strain evidence="4 5">DSM 44506</strain>
    </source>
</reference>
<evidence type="ECO:0000313" key="4">
    <source>
        <dbReference type="EMBL" id="MBP2332817.1"/>
    </source>
</evidence>
<accession>A0ABS4U832</accession>
<dbReference type="PANTHER" id="PTHR30290:SF65">
    <property type="entry name" value="MONOACYL PHOSPHATIDYLINOSITOL TETRAMANNOSIDE-BINDING PROTEIN LPQW-RELATED"/>
    <property type="match status" value="1"/>
</dbReference>
<keyword evidence="5" id="KW-1185">Reference proteome</keyword>
<evidence type="ECO:0000313" key="5">
    <source>
        <dbReference type="Proteomes" id="UP001519305"/>
    </source>
</evidence>
<dbReference type="Pfam" id="PF00496">
    <property type="entry name" value="SBP_bac_5"/>
    <property type="match status" value="1"/>
</dbReference>
<dbReference type="SUPFAM" id="SSF53850">
    <property type="entry name" value="Periplasmic binding protein-like II"/>
    <property type="match status" value="1"/>
</dbReference>